<evidence type="ECO:0000256" key="4">
    <source>
        <dbReference type="ARBA" id="ARBA00022723"/>
    </source>
</evidence>
<dbReference type="GO" id="GO:0016491">
    <property type="term" value="F:oxidoreductase activity"/>
    <property type="evidence" value="ECO:0007669"/>
    <property type="project" value="UniProtKB-KW"/>
</dbReference>
<dbReference type="RefSeq" id="WP_128640113.1">
    <property type="nucleotide sequence ID" value="NZ_CP008947.1"/>
</dbReference>
<dbReference type="Gene3D" id="3.40.50.80">
    <property type="entry name" value="Nucleotide-binding domain of ferredoxin-NADP reductase (FNR) module"/>
    <property type="match status" value="1"/>
</dbReference>
<feature type="domain" description="2Fe-2S ferredoxin-type" evidence="8">
    <location>
        <begin position="232"/>
        <end position="317"/>
    </location>
</feature>
<dbReference type="AlphaFoldDB" id="A0A076ELH3"/>
<dbReference type="InterPro" id="IPR036010">
    <property type="entry name" value="2Fe-2S_ferredoxin-like_sf"/>
</dbReference>
<dbReference type="Gene3D" id="3.10.20.30">
    <property type="match status" value="1"/>
</dbReference>
<evidence type="ECO:0000259" key="9">
    <source>
        <dbReference type="PROSITE" id="PS51384"/>
    </source>
</evidence>
<comment type="cofactor">
    <cofactor evidence="1">
        <name>FAD</name>
        <dbReference type="ChEBI" id="CHEBI:57692"/>
    </cofactor>
</comment>
<gene>
    <name evidence="10" type="ORF">EP51_19075</name>
</gene>
<evidence type="ECO:0000256" key="3">
    <source>
        <dbReference type="ARBA" id="ARBA00022714"/>
    </source>
</evidence>
<keyword evidence="5" id="KW-0560">Oxidoreductase</keyword>
<reference evidence="10 11" key="1">
    <citation type="submission" date="2014-07" db="EMBL/GenBank/DDBJ databases">
        <title>Genome Sequence of Rhodococcus opacus Strain R7, a Biodegrader of Mono- and Polycyclic Aromatic Hydrocarbons.</title>
        <authorList>
            <person name="Di Gennaro P."/>
            <person name="Zampolli J."/>
            <person name="Presti I."/>
            <person name="Cappelletti M."/>
            <person name="D'Ursi P."/>
            <person name="Orro A."/>
            <person name="Mezzelani A."/>
            <person name="Milanesi L."/>
        </authorList>
    </citation>
    <scope>NUCLEOTIDE SEQUENCE [LARGE SCALE GENOMIC DNA]</scope>
    <source>
        <strain evidence="10 11">R7</strain>
    </source>
</reference>
<dbReference type="PROSITE" id="PS51085">
    <property type="entry name" value="2FE2S_FER_2"/>
    <property type="match status" value="1"/>
</dbReference>
<dbReference type="CDD" id="cd06185">
    <property type="entry name" value="PDR_like"/>
    <property type="match status" value="1"/>
</dbReference>
<evidence type="ECO:0000256" key="7">
    <source>
        <dbReference type="ARBA" id="ARBA00023014"/>
    </source>
</evidence>
<dbReference type="InterPro" id="IPR050415">
    <property type="entry name" value="MRET"/>
</dbReference>
<dbReference type="PANTHER" id="PTHR47354:SF1">
    <property type="entry name" value="CARNITINE MONOOXYGENASE REDUCTASE SUBUNIT"/>
    <property type="match status" value="1"/>
</dbReference>
<dbReference type="InterPro" id="IPR039261">
    <property type="entry name" value="FNR_nucleotide-bd"/>
</dbReference>
<dbReference type="SUPFAM" id="SSF63380">
    <property type="entry name" value="Riboflavin synthase domain-like"/>
    <property type="match status" value="1"/>
</dbReference>
<proteinExistence type="predicted"/>
<dbReference type="CDD" id="cd00207">
    <property type="entry name" value="fer2"/>
    <property type="match status" value="1"/>
</dbReference>
<dbReference type="InterPro" id="IPR017938">
    <property type="entry name" value="Riboflavin_synthase-like_b-brl"/>
</dbReference>
<dbReference type="PROSITE" id="PS00197">
    <property type="entry name" value="2FE2S_FER_1"/>
    <property type="match status" value="1"/>
</dbReference>
<dbReference type="PRINTS" id="PR00409">
    <property type="entry name" value="PHDIOXRDTASE"/>
</dbReference>
<dbReference type="InterPro" id="IPR001433">
    <property type="entry name" value="OxRdtase_FAD/NAD-bd"/>
</dbReference>
<evidence type="ECO:0000256" key="5">
    <source>
        <dbReference type="ARBA" id="ARBA00023002"/>
    </source>
</evidence>
<evidence type="ECO:0000313" key="11">
    <source>
        <dbReference type="Proteomes" id="UP000028488"/>
    </source>
</evidence>
<evidence type="ECO:0000313" key="10">
    <source>
        <dbReference type="EMBL" id="AII06616.1"/>
    </source>
</evidence>
<dbReference type="InterPro" id="IPR001041">
    <property type="entry name" value="2Fe-2S_ferredoxin-type"/>
</dbReference>
<dbReference type="GO" id="GO:0051537">
    <property type="term" value="F:2 iron, 2 sulfur cluster binding"/>
    <property type="evidence" value="ECO:0007669"/>
    <property type="project" value="UniProtKB-KW"/>
</dbReference>
<evidence type="ECO:0000256" key="2">
    <source>
        <dbReference type="ARBA" id="ARBA00022630"/>
    </source>
</evidence>
<dbReference type="Pfam" id="PF00111">
    <property type="entry name" value="Fer2"/>
    <property type="match status" value="1"/>
</dbReference>
<evidence type="ECO:0000256" key="1">
    <source>
        <dbReference type="ARBA" id="ARBA00001974"/>
    </source>
</evidence>
<sequence length="317" mass="34305">MSTSSSDTQTLPLRVVAAHWEARSITSYEFARADGGELPAWEPGAHVDVHLPSGMVRQYSLCGDPADSTRYRIAVLELPAGRGGSVEVHRELRPGRPIRIGRPRSNFGLAEADRYVFVAGGIGITPMLPMIREVQRRGGTWELVYGARTAEHFAFVSELDASAVQLVPQDTSGHLDLESIVASSAGAAVYCCGPTPLMDALVERMSKAGRADDLYLERFAASAPMVASSGEFEVELARSEKFVQVRPDQTVLEAVRDAGIDHPSSCEMGICGSCEVKVLGGDVDHRDDLLTESERAQCNSMMICVSRARGDRLVLDL</sequence>
<dbReference type="Gene3D" id="2.40.30.10">
    <property type="entry name" value="Translation factors"/>
    <property type="match status" value="1"/>
</dbReference>
<evidence type="ECO:0000259" key="8">
    <source>
        <dbReference type="PROSITE" id="PS51085"/>
    </source>
</evidence>
<dbReference type="PANTHER" id="PTHR47354">
    <property type="entry name" value="NADH OXIDOREDUCTASE HCR"/>
    <property type="match status" value="1"/>
</dbReference>
<organism evidence="10 11">
    <name type="scientific">Rhodococcus opacus</name>
    <name type="common">Nocardia opaca</name>
    <dbReference type="NCBI Taxonomy" id="37919"/>
    <lineage>
        <taxon>Bacteria</taxon>
        <taxon>Bacillati</taxon>
        <taxon>Actinomycetota</taxon>
        <taxon>Actinomycetes</taxon>
        <taxon>Mycobacteriales</taxon>
        <taxon>Nocardiaceae</taxon>
        <taxon>Rhodococcus</taxon>
    </lineage>
</organism>
<dbReference type="SUPFAM" id="SSF54292">
    <property type="entry name" value="2Fe-2S ferredoxin-like"/>
    <property type="match status" value="1"/>
</dbReference>
<dbReference type="EMBL" id="CP008947">
    <property type="protein sequence ID" value="AII06616.1"/>
    <property type="molecule type" value="Genomic_DNA"/>
</dbReference>
<dbReference type="InterPro" id="IPR012675">
    <property type="entry name" value="Beta-grasp_dom_sf"/>
</dbReference>
<protein>
    <submittedName>
        <fullName evidence="10">Iron-sulfur protein</fullName>
    </submittedName>
</protein>
<feature type="domain" description="FAD-binding FR-type" evidence="9">
    <location>
        <begin position="8"/>
        <end position="110"/>
    </location>
</feature>
<dbReference type="GO" id="GO:0046872">
    <property type="term" value="F:metal ion binding"/>
    <property type="evidence" value="ECO:0007669"/>
    <property type="project" value="UniProtKB-KW"/>
</dbReference>
<evidence type="ECO:0000256" key="6">
    <source>
        <dbReference type="ARBA" id="ARBA00023004"/>
    </source>
</evidence>
<name>A0A076ELH3_RHOOP</name>
<dbReference type="Proteomes" id="UP000028488">
    <property type="component" value="Chromosome"/>
</dbReference>
<keyword evidence="3" id="KW-0001">2Fe-2S</keyword>
<dbReference type="InterPro" id="IPR017927">
    <property type="entry name" value="FAD-bd_FR_type"/>
</dbReference>
<accession>A0A076ELH3</accession>
<keyword evidence="6" id="KW-0408">Iron</keyword>
<dbReference type="SUPFAM" id="SSF52343">
    <property type="entry name" value="Ferredoxin reductase-like, C-terminal NADP-linked domain"/>
    <property type="match status" value="1"/>
</dbReference>
<keyword evidence="7" id="KW-0411">Iron-sulfur</keyword>
<dbReference type="PROSITE" id="PS51384">
    <property type="entry name" value="FAD_FR"/>
    <property type="match status" value="1"/>
</dbReference>
<keyword evidence="4" id="KW-0479">Metal-binding</keyword>
<dbReference type="eggNOG" id="COG1018">
    <property type="taxonomic scope" value="Bacteria"/>
</dbReference>
<keyword evidence="2" id="KW-0285">Flavoprotein</keyword>
<dbReference type="InterPro" id="IPR006058">
    <property type="entry name" value="2Fe2S_fd_BS"/>
</dbReference>
<dbReference type="Pfam" id="PF00175">
    <property type="entry name" value="NAD_binding_1"/>
    <property type="match status" value="1"/>
</dbReference>